<sequence>MLESLSRNGMLIETLFHVQGDLVENYNRALEAAVGKRTSQTSFYIDQRGESRELEEELGENYLQSGPAHRYCIVVSPDQKNADLLHEEFSFDGELLAMLYQQYLSGISLATRVDGMYGELDDGVRAYETLEDLLLIERVHLELHTPSKFLSKARELQGYVKQLQTNPDLLLENESALPKKILQLVGQVGDIREYDLRPIQTSKSFSSFYTRLFGGVAIFRNVESQNPLQVTRPDQEHFLLDLTGDPLTTLAPEDYGVIEPIRQKPLETKAKAAPSKTVVIYQQKDYQPEDGPTVQFIPLQDKQRVIEFLVNYFYADYSADLIESRLARIEDETLLSKGHDVVTMNKQQQIQVLQQYQDAMLFAWYEIKELQRRLTKGHSLRDIIPEYSPETQSMLLVPMTSDPSTAEVVEHVLTRLYDFDYEKMFLHNRRHLEHLHLRSDANKQKYILHVLAKIE</sequence>
<accession>A0A081BYQ5</accession>
<dbReference type="InterPro" id="IPR046578">
    <property type="entry name" value="DUF6638"/>
</dbReference>
<name>A0A081BYQ5_VECG1</name>
<gene>
    <name evidence="1" type="ORF">U27_04427</name>
</gene>
<dbReference type="STRING" id="1499967.U27_04427"/>
<protein>
    <submittedName>
        <fullName evidence="1">Uncharacterized protein</fullName>
    </submittedName>
</protein>
<dbReference type="Proteomes" id="UP000030661">
    <property type="component" value="Unassembled WGS sequence"/>
</dbReference>
<organism evidence="1 2">
    <name type="scientific">Vecturithrix granuli</name>
    <dbReference type="NCBI Taxonomy" id="1499967"/>
    <lineage>
        <taxon>Bacteria</taxon>
        <taxon>Candidatus Moduliflexota</taxon>
        <taxon>Candidatus Vecturitrichia</taxon>
        <taxon>Candidatus Vecturitrichales</taxon>
        <taxon>Candidatus Vecturitrichaceae</taxon>
        <taxon>Candidatus Vecturithrix</taxon>
    </lineage>
</organism>
<dbReference type="eggNOG" id="ENOG502Z84F">
    <property type="taxonomic scope" value="Bacteria"/>
</dbReference>
<dbReference type="EMBL" id="DF820466">
    <property type="protein sequence ID" value="GAK57460.1"/>
    <property type="molecule type" value="Genomic_DNA"/>
</dbReference>
<dbReference type="HOGENOM" id="CLU_600866_0_0_0"/>
<evidence type="ECO:0000313" key="2">
    <source>
        <dbReference type="Proteomes" id="UP000030661"/>
    </source>
</evidence>
<proteinExistence type="predicted"/>
<reference evidence="1 2" key="1">
    <citation type="journal article" date="2015" name="PeerJ">
        <title>First genomic representation of candidate bacterial phylum KSB3 points to enhanced environmental sensing as a trigger of wastewater bulking.</title>
        <authorList>
            <person name="Sekiguchi Y."/>
            <person name="Ohashi A."/>
            <person name="Parks D.H."/>
            <person name="Yamauchi T."/>
            <person name="Tyson G.W."/>
            <person name="Hugenholtz P."/>
        </authorList>
    </citation>
    <scope>NUCLEOTIDE SEQUENCE [LARGE SCALE GENOMIC DNA]</scope>
</reference>
<dbReference type="AlphaFoldDB" id="A0A081BYQ5"/>
<dbReference type="Pfam" id="PF20343">
    <property type="entry name" value="DUF6638"/>
    <property type="match status" value="1"/>
</dbReference>
<evidence type="ECO:0000313" key="1">
    <source>
        <dbReference type="EMBL" id="GAK57460.1"/>
    </source>
</evidence>
<keyword evidence="2" id="KW-1185">Reference proteome</keyword>